<dbReference type="Pfam" id="PF18962">
    <property type="entry name" value="Por_Secre_tail"/>
    <property type="match status" value="1"/>
</dbReference>
<dbReference type="InterPro" id="IPR012334">
    <property type="entry name" value="Pectin_lyas_fold"/>
</dbReference>
<dbReference type="AlphaFoldDB" id="A0A3D9L580"/>
<evidence type="ECO:0000313" key="4">
    <source>
        <dbReference type="Proteomes" id="UP000256779"/>
    </source>
</evidence>
<dbReference type="RefSeq" id="WP_115867238.1">
    <property type="nucleotide sequence ID" value="NZ_QREG01000004.1"/>
</dbReference>
<dbReference type="NCBIfam" id="TIGR04183">
    <property type="entry name" value="Por_Secre_tail"/>
    <property type="match status" value="1"/>
</dbReference>
<evidence type="ECO:0000259" key="1">
    <source>
        <dbReference type="Pfam" id="PF13229"/>
    </source>
</evidence>
<name>A0A3D9L580_MARFU</name>
<dbReference type="Gene3D" id="2.160.20.10">
    <property type="entry name" value="Single-stranded right-handed beta-helix, Pectin lyase-like"/>
    <property type="match status" value="1"/>
</dbReference>
<keyword evidence="4" id="KW-1185">Reference proteome</keyword>
<evidence type="ECO:0000313" key="3">
    <source>
        <dbReference type="EMBL" id="REE01152.1"/>
    </source>
</evidence>
<dbReference type="InterPro" id="IPR011050">
    <property type="entry name" value="Pectin_lyase_fold/virulence"/>
</dbReference>
<gene>
    <name evidence="3" type="ORF">C7460_104172</name>
</gene>
<dbReference type="OrthoDB" id="1183463at2"/>
<dbReference type="SUPFAM" id="SSF51126">
    <property type="entry name" value="Pectin lyase-like"/>
    <property type="match status" value="1"/>
</dbReference>
<evidence type="ECO:0000259" key="2">
    <source>
        <dbReference type="Pfam" id="PF18962"/>
    </source>
</evidence>
<protein>
    <submittedName>
        <fullName evidence="3">Putative secreted protein (Por secretion system target)</fullName>
    </submittedName>
</protein>
<accession>A0A3D9L580</accession>
<reference evidence="3 4" key="1">
    <citation type="submission" date="2018-07" db="EMBL/GenBank/DDBJ databases">
        <title>Genomic Encyclopedia of Type Strains, Phase IV (KMG-IV): sequencing the most valuable type-strain genomes for metagenomic binning, comparative biology and taxonomic classification.</title>
        <authorList>
            <person name="Goeker M."/>
        </authorList>
    </citation>
    <scope>NUCLEOTIDE SEQUENCE [LARGE SCALE GENOMIC DNA]</scope>
    <source>
        <strain evidence="3 4">DSM 4134</strain>
    </source>
</reference>
<feature type="domain" description="Secretion system C-terminal sorting" evidence="2">
    <location>
        <begin position="399"/>
        <end position="465"/>
    </location>
</feature>
<sequence>MNHVQKLPKLLVGIVFYFLTINLSAQLSNIPSAKIDRWNDAGVAGGIPSLPGSFTSGNSVTVTTKTNAGIQAAIDAAASQGKSWVYLPDGWYNLTGQVNMTSGVSLVGQSKSGVKVLIKFNTGNAFSMYKDSNCGIYRMTISGRFPVGDGTYYVTPTNKWGCSTCNELPAVTNISIQINESNNCWVDNVAINNSGRHPINISNDSHHITIRNTDIKGAFNKGGGANGYFFIQGRDNLITECTVTQIRHISLQGPSSQYNVVYDNVFQQEVSFHAEDAGNNLIENNTITLPADMPTGYYAIMGTWSTQHNMSLADNYIYNNTCVENNHGGAVLYPGQDGAGAVVYAGPIDGKKEAVAAGRTYDHTANFEAEYNGPSGGAIYGGSGSRKAVAQKKELTMEVYPNPAGDRLMLSGCCISKDQIKLFRTDGRQVLDIRVYLEKDMSFIDIGHLKNGVYLVEVKRASGSSEVLKFIKSR</sequence>
<proteinExistence type="predicted"/>
<dbReference type="InterPro" id="IPR026444">
    <property type="entry name" value="Secre_tail"/>
</dbReference>
<comment type="caution">
    <text evidence="3">The sequence shown here is derived from an EMBL/GenBank/DDBJ whole genome shotgun (WGS) entry which is preliminary data.</text>
</comment>
<dbReference type="EMBL" id="QREG01000004">
    <property type="protein sequence ID" value="REE01152.1"/>
    <property type="molecule type" value="Genomic_DNA"/>
</dbReference>
<organism evidence="3 4">
    <name type="scientific">Marinoscillum furvescens DSM 4134</name>
    <dbReference type="NCBI Taxonomy" id="1122208"/>
    <lineage>
        <taxon>Bacteria</taxon>
        <taxon>Pseudomonadati</taxon>
        <taxon>Bacteroidota</taxon>
        <taxon>Cytophagia</taxon>
        <taxon>Cytophagales</taxon>
        <taxon>Reichenbachiellaceae</taxon>
        <taxon>Marinoscillum</taxon>
    </lineage>
</organism>
<dbReference type="Proteomes" id="UP000256779">
    <property type="component" value="Unassembled WGS sequence"/>
</dbReference>
<dbReference type="InterPro" id="IPR039448">
    <property type="entry name" value="Beta_helix"/>
</dbReference>
<feature type="domain" description="Right handed beta helix" evidence="1">
    <location>
        <begin position="199"/>
        <end position="336"/>
    </location>
</feature>
<dbReference type="Pfam" id="PF13229">
    <property type="entry name" value="Beta_helix"/>
    <property type="match status" value="1"/>
</dbReference>